<comment type="similarity">
    <text evidence="2">Belongs to the SusD family.</text>
</comment>
<organism evidence="8 9">
    <name type="scientific">Marinoscillum furvescens DSM 4134</name>
    <dbReference type="NCBI Taxonomy" id="1122208"/>
    <lineage>
        <taxon>Bacteria</taxon>
        <taxon>Pseudomonadati</taxon>
        <taxon>Bacteroidota</taxon>
        <taxon>Cytophagia</taxon>
        <taxon>Cytophagales</taxon>
        <taxon>Reichenbachiellaceae</taxon>
        <taxon>Marinoscillum</taxon>
    </lineage>
</organism>
<keyword evidence="9" id="KW-1185">Reference proteome</keyword>
<dbReference type="GO" id="GO:0009279">
    <property type="term" value="C:cell outer membrane"/>
    <property type="evidence" value="ECO:0007669"/>
    <property type="project" value="UniProtKB-SubCell"/>
</dbReference>
<evidence type="ECO:0000259" key="6">
    <source>
        <dbReference type="Pfam" id="PF07980"/>
    </source>
</evidence>
<evidence type="ECO:0000256" key="5">
    <source>
        <dbReference type="ARBA" id="ARBA00023237"/>
    </source>
</evidence>
<feature type="domain" description="SusD-like N-terminal" evidence="7">
    <location>
        <begin position="72"/>
        <end position="227"/>
    </location>
</feature>
<dbReference type="InterPro" id="IPR011990">
    <property type="entry name" value="TPR-like_helical_dom_sf"/>
</dbReference>
<evidence type="ECO:0000256" key="3">
    <source>
        <dbReference type="ARBA" id="ARBA00022729"/>
    </source>
</evidence>
<dbReference type="Proteomes" id="UP000256779">
    <property type="component" value="Unassembled WGS sequence"/>
</dbReference>
<evidence type="ECO:0000256" key="4">
    <source>
        <dbReference type="ARBA" id="ARBA00023136"/>
    </source>
</evidence>
<accession>A0A3D9L345</accession>
<dbReference type="Pfam" id="PF14322">
    <property type="entry name" value="SusD-like_3"/>
    <property type="match status" value="1"/>
</dbReference>
<sequence length="507" mass="57210">MDHKILVLLVMGMFMTFSCDNEFLTEGNPTAASVENSFNTEVEALQGLYAAYSGFQSNDFWAREFWWLPDMLSDETKTAGANLEAHRAALLNYNIDATNPLFSAVFKGVYRVIHRANLVINTLPGRANPELSQESIDLIVAEAKFLRAYCYFELVTYFGNVPFSTEPVTNTEGVPLAESVEDIYNLIVADLTEAEANLPLASAYRGTSNLGRATKGSAQGLLGRVELFRGNYTAARDVLQRLIDSGEYALADNYEVNHREENENNVESIWEIQFMLLRDGGDWQGWIGNGDGFKLQAMRGQEYSPFDWHNTLPSETLKAAFESGDPRYKLCFIEYGDTYGGPGVDSVFTAEKVAQGNSEENTHWRKYGNAYKQLTESLWSGINHRVIRYADVLLMMAEIENELNGPSATAINYVNMVRDRVDMPPLPTAEYPTSTKEELFAAIVHERQVELCSEQCRARDVKRWYREGKITTKPHENYESKHEFMPIPIDEIDNNPALSADDQKPGY</sequence>
<keyword evidence="4" id="KW-0472">Membrane</keyword>
<keyword evidence="5" id="KW-0998">Cell outer membrane</keyword>
<keyword evidence="3" id="KW-0732">Signal</keyword>
<feature type="domain" description="RagB/SusD" evidence="6">
    <location>
        <begin position="305"/>
        <end position="507"/>
    </location>
</feature>
<reference evidence="8 9" key="1">
    <citation type="submission" date="2018-07" db="EMBL/GenBank/DDBJ databases">
        <title>Genomic Encyclopedia of Type Strains, Phase IV (KMG-IV): sequencing the most valuable type-strain genomes for metagenomic binning, comparative biology and taxonomic classification.</title>
        <authorList>
            <person name="Goeker M."/>
        </authorList>
    </citation>
    <scope>NUCLEOTIDE SEQUENCE [LARGE SCALE GENOMIC DNA]</scope>
    <source>
        <strain evidence="8 9">DSM 4134</strain>
    </source>
</reference>
<dbReference type="CDD" id="cd08977">
    <property type="entry name" value="SusD"/>
    <property type="match status" value="1"/>
</dbReference>
<evidence type="ECO:0000256" key="1">
    <source>
        <dbReference type="ARBA" id="ARBA00004442"/>
    </source>
</evidence>
<comment type="caution">
    <text evidence="8">The sequence shown here is derived from an EMBL/GenBank/DDBJ whole genome shotgun (WGS) entry which is preliminary data.</text>
</comment>
<dbReference type="InterPro" id="IPR033985">
    <property type="entry name" value="SusD-like_N"/>
</dbReference>
<gene>
    <name evidence="8" type="ORF">C7460_108146</name>
</gene>
<evidence type="ECO:0000259" key="7">
    <source>
        <dbReference type="Pfam" id="PF14322"/>
    </source>
</evidence>
<evidence type="ECO:0000313" key="9">
    <source>
        <dbReference type="Proteomes" id="UP000256779"/>
    </source>
</evidence>
<comment type="subcellular location">
    <subcellularLocation>
        <location evidence="1">Cell outer membrane</location>
    </subcellularLocation>
</comment>
<evidence type="ECO:0000256" key="2">
    <source>
        <dbReference type="ARBA" id="ARBA00006275"/>
    </source>
</evidence>
<dbReference type="AlphaFoldDB" id="A0A3D9L345"/>
<dbReference type="SUPFAM" id="SSF48452">
    <property type="entry name" value="TPR-like"/>
    <property type="match status" value="1"/>
</dbReference>
<dbReference type="EMBL" id="QREG01000008">
    <property type="protein sequence ID" value="RED99526.1"/>
    <property type="molecule type" value="Genomic_DNA"/>
</dbReference>
<dbReference type="PROSITE" id="PS51257">
    <property type="entry name" value="PROKAR_LIPOPROTEIN"/>
    <property type="match status" value="1"/>
</dbReference>
<dbReference type="Gene3D" id="1.25.40.390">
    <property type="match status" value="1"/>
</dbReference>
<dbReference type="InterPro" id="IPR012944">
    <property type="entry name" value="SusD_RagB_dom"/>
</dbReference>
<dbReference type="Pfam" id="PF07980">
    <property type="entry name" value="SusD_RagB"/>
    <property type="match status" value="1"/>
</dbReference>
<evidence type="ECO:0000313" key="8">
    <source>
        <dbReference type="EMBL" id="RED99526.1"/>
    </source>
</evidence>
<name>A0A3D9L345_MARFU</name>
<proteinExistence type="inferred from homology"/>
<protein>
    <submittedName>
        <fullName evidence="8">Putative outer membrane starch-binding protein</fullName>
    </submittedName>
</protein>